<dbReference type="InterPro" id="IPR045749">
    <property type="entry name" value="DUF6090"/>
</dbReference>
<dbReference type="RefSeq" id="WP_379667188.1">
    <property type="nucleotide sequence ID" value="NZ_JBHULH010000011.1"/>
</dbReference>
<evidence type="ECO:0000256" key="1">
    <source>
        <dbReference type="SAM" id="Phobius"/>
    </source>
</evidence>
<feature type="transmembrane region" description="Helical" evidence="1">
    <location>
        <begin position="12"/>
        <end position="31"/>
    </location>
</feature>
<sequence length="197" mass="22867">MANEKKFSSYLLYALGEVLLIVVGIVIALQLQNWNEANKTTEATQLTIDRIKKEILSNQKKIEQVYDYHKMVSDTLQKIKTPKTEEEVESALSFWRGLRIPRMQESSFQTAIQTGVSKNIDIDLLESLNTLYTFQSSYNDFSKTASQGLYNKDFSEVENFKKIAIFINMTMVDLYYFESDLNRLFQKCLHKIDSLTN</sequence>
<dbReference type="Pfam" id="PF19578">
    <property type="entry name" value="DUF6090"/>
    <property type="match status" value="1"/>
</dbReference>
<dbReference type="Proteomes" id="UP001597508">
    <property type="component" value="Unassembled WGS sequence"/>
</dbReference>
<protein>
    <submittedName>
        <fullName evidence="2">DUF6090 family protein</fullName>
    </submittedName>
</protein>
<keyword evidence="1" id="KW-0812">Transmembrane</keyword>
<evidence type="ECO:0000313" key="2">
    <source>
        <dbReference type="EMBL" id="MFD2568481.1"/>
    </source>
</evidence>
<keyword evidence="3" id="KW-1185">Reference proteome</keyword>
<accession>A0ABW5LWP2</accession>
<keyword evidence="1" id="KW-0472">Membrane</keyword>
<keyword evidence="1" id="KW-1133">Transmembrane helix</keyword>
<comment type="caution">
    <text evidence="2">The sequence shown here is derived from an EMBL/GenBank/DDBJ whole genome shotgun (WGS) entry which is preliminary data.</text>
</comment>
<dbReference type="EMBL" id="JBHULH010000011">
    <property type="protein sequence ID" value="MFD2568481.1"/>
    <property type="molecule type" value="Genomic_DNA"/>
</dbReference>
<evidence type="ECO:0000313" key="3">
    <source>
        <dbReference type="Proteomes" id="UP001597508"/>
    </source>
</evidence>
<reference evidence="3" key="1">
    <citation type="journal article" date="2019" name="Int. J. Syst. Evol. Microbiol.">
        <title>The Global Catalogue of Microorganisms (GCM) 10K type strain sequencing project: providing services to taxonomists for standard genome sequencing and annotation.</title>
        <authorList>
            <consortium name="The Broad Institute Genomics Platform"/>
            <consortium name="The Broad Institute Genome Sequencing Center for Infectious Disease"/>
            <person name="Wu L."/>
            <person name="Ma J."/>
        </authorList>
    </citation>
    <scope>NUCLEOTIDE SEQUENCE [LARGE SCALE GENOMIC DNA]</scope>
    <source>
        <strain evidence="3">KCTC 52127</strain>
    </source>
</reference>
<name>A0ABW5LWP2_9FLAO</name>
<proteinExistence type="predicted"/>
<organism evidence="2 3">
    <name type="scientific">Pseudotenacibaculum haliotis</name>
    <dbReference type="NCBI Taxonomy" id="1862138"/>
    <lineage>
        <taxon>Bacteria</taxon>
        <taxon>Pseudomonadati</taxon>
        <taxon>Bacteroidota</taxon>
        <taxon>Flavobacteriia</taxon>
        <taxon>Flavobacteriales</taxon>
        <taxon>Flavobacteriaceae</taxon>
        <taxon>Pseudotenacibaculum</taxon>
    </lineage>
</organism>
<gene>
    <name evidence="2" type="ORF">ACFSRZ_13980</name>
</gene>